<comment type="subcellular location">
    <subcellularLocation>
        <location evidence="1">Mitochondrion</location>
    </subcellularLocation>
</comment>
<sequence length="484" mass="55625">MPIEVVPDVPKHDSYPTPSGWTPPTAAGKTHSYYVRRRPDHLLPLYLERKRDLLNEKTLDFDYVELVTVRNVDGDVFACEHDLRTYLEEQLGHSVASHVDELKGRIKVKGAPRSLIEQFFYSKGHRAIISTLSDQPMIVCYNCYQKLEAAKMKPDATITSVPLSSHQQQPQSSSKNWWGEGLPPPSFRGSYANQNQSVNRAMNYNRPTPQVPQQQPQRNASVNVEDLEQRRAKLREDMEPPVEALTIDEIEERLAKLRECDVEVIRNPRSWLTSSSKDGPAINANNPAELMRIAEDRARIEQKEEEMEAKDWEELEARRRQIFDKEPEEGEKEDTAVRESMVSGNTEFSEATKEEMNEINNLLQDAEKRCAETKKQEEHDASEMRNLMKASRQKSLDAMQWNDKITKEIGGFWDRQNAKSEEEEDEDDKSLDEETFKKILHEAENSVDVEPPAEKSTTTTAPSSSSSPKKKGFFEKLFRKDSKQ</sequence>
<keyword evidence="10" id="KW-1185">Reference proteome</keyword>
<proteinExistence type="inferred from homology"/>
<dbReference type="GO" id="GO:0006412">
    <property type="term" value="P:translation"/>
    <property type="evidence" value="ECO:0007669"/>
    <property type="project" value="InterPro"/>
</dbReference>
<evidence type="ECO:0000256" key="8">
    <source>
        <dbReference type="SAM" id="MobiDB-lite"/>
    </source>
</evidence>
<evidence type="ECO:0000256" key="5">
    <source>
        <dbReference type="ARBA" id="ARBA00023274"/>
    </source>
</evidence>
<dbReference type="EMBL" id="PDUG01000090">
    <property type="protein sequence ID" value="PIC11440.1"/>
    <property type="molecule type" value="Genomic_DNA"/>
</dbReference>
<dbReference type="FunFam" id="3.30.780.10:FF:000009">
    <property type="entry name" value="39S ribosomal protein L49, mitochondrial"/>
    <property type="match status" value="1"/>
</dbReference>
<keyword evidence="4" id="KW-0496">Mitochondrion</keyword>
<organism evidence="9 10">
    <name type="scientific">Caenorhabditis nigoni</name>
    <dbReference type="NCBI Taxonomy" id="1611254"/>
    <lineage>
        <taxon>Eukaryota</taxon>
        <taxon>Metazoa</taxon>
        <taxon>Ecdysozoa</taxon>
        <taxon>Nematoda</taxon>
        <taxon>Chromadorea</taxon>
        <taxon>Rhabditida</taxon>
        <taxon>Rhabditina</taxon>
        <taxon>Rhabditomorpha</taxon>
        <taxon>Rhabditoidea</taxon>
        <taxon>Rhabditidae</taxon>
        <taxon>Peloderinae</taxon>
        <taxon>Caenorhabditis</taxon>
    </lineage>
</organism>
<feature type="region of interest" description="Disordered" evidence="8">
    <location>
        <begin position="340"/>
        <end position="484"/>
    </location>
</feature>
<gene>
    <name evidence="9" type="ORF">B9Z55_029088</name>
</gene>
<dbReference type="GO" id="GO:0032266">
    <property type="term" value="F:phosphatidylinositol-3-phosphate binding"/>
    <property type="evidence" value="ECO:0007669"/>
    <property type="project" value="TreeGrafter"/>
</dbReference>
<dbReference type="GO" id="GO:0009838">
    <property type="term" value="P:abscission"/>
    <property type="evidence" value="ECO:0007669"/>
    <property type="project" value="TreeGrafter"/>
</dbReference>
<feature type="region of interest" description="Disordered" evidence="8">
    <location>
        <begin position="1"/>
        <end position="28"/>
    </location>
</feature>
<dbReference type="GO" id="GO:0003735">
    <property type="term" value="F:structural constituent of ribosome"/>
    <property type="evidence" value="ECO:0007669"/>
    <property type="project" value="InterPro"/>
</dbReference>
<evidence type="ECO:0000313" key="9">
    <source>
        <dbReference type="EMBL" id="PIC11440.1"/>
    </source>
</evidence>
<evidence type="ECO:0000256" key="1">
    <source>
        <dbReference type="ARBA" id="ARBA00004173"/>
    </source>
</evidence>
<dbReference type="OrthoDB" id="19439at2759"/>
<evidence type="ECO:0000256" key="3">
    <source>
        <dbReference type="ARBA" id="ARBA00022980"/>
    </source>
</evidence>
<feature type="compositionally biased region" description="Basic and acidic residues" evidence="8">
    <location>
        <begin position="472"/>
        <end position="484"/>
    </location>
</feature>
<dbReference type="GO" id="GO:0005840">
    <property type="term" value="C:ribosome"/>
    <property type="evidence" value="ECO:0007669"/>
    <property type="project" value="UniProtKB-KW"/>
</dbReference>
<comment type="caution">
    <text evidence="9">The sequence shown here is derived from an EMBL/GenBank/DDBJ whole genome shotgun (WGS) entry which is preliminary data.</text>
</comment>
<feature type="region of interest" description="Disordered" evidence="8">
    <location>
        <begin position="160"/>
        <end position="223"/>
    </location>
</feature>
<name>A0A2G5S8W3_9PELO</name>
<dbReference type="GO" id="GO:0032154">
    <property type="term" value="C:cleavage furrow"/>
    <property type="evidence" value="ECO:0007669"/>
    <property type="project" value="TreeGrafter"/>
</dbReference>
<feature type="compositionally biased region" description="Basic and acidic residues" evidence="8">
    <location>
        <begin position="365"/>
        <end position="383"/>
    </location>
</feature>
<feature type="compositionally biased region" description="Low complexity" evidence="8">
    <location>
        <begin position="164"/>
        <end position="174"/>
    </location>
</feature>
<feature type="compositionally biased region" description="Acidic residues" evidence="8">
    <location>
        <begin position="421"/>
        <end position="431"/>
    </location>
</feature>
<dbReference type="AlphaFoldDB" id="A0A2G5S8W3"/>
<feature type="compositionally biased region" description="Polar residues" evidence="8">
    <location>
        <begin position="191"/>
        <end position="206"/>
    </location>
</feature>
<dbReference type="Proteomes" id="UP000230233">
    <property type="component" value="Unassembled WGS sequence"/>
</dbReference>
<protein>
    <recommendedName>
        <fullName evidence="6">Large ribosomal subunit protein mL49</fullName>
    </recommendedName>
    <alternativeName>
        <fullName evidence="7">39S ribosomal protein L49, mitochondrial</fullName>
    </alternativeName>
</protein>
<evidence type="ECO:0000256" key="6">
    <source>
        <dbReference type="ARBA" id="ARBA00035191"/>
    </source>
</evidence>
<dbReference type="GO" id="GO:0005739">
    <property type="term" value="C:mitochondrion"/>
    <property type="evidence" value="ECO:0007669"/>
    <property type="project" value="UniProtKB-SubCell"/>
</dbReference>
<evidence type="ECO:0000256" key="7">
    <source>
        <dbReference type="ARBA" id="ARBA00035545"/>
    </source>
</evidence>
<dbReference type="GO" id="GO:0005813">
    <property type="term" value="C:centrosome"/>
    <property type="evidence" value="ECO:0007669"/>
    <property type="project" value="TreeGrafter"/>
</dbReference>
<reference evidence="10" key="1">
    <citation type="submission" date="2017-10" db="EMBL/GenBank/DDBJ databases">
        <title>Rapid genome shrinkage in a self-fertile nematode reveals novel sperm competition proteins.</title>
        <authorList>
            <person name="Yin D."/>
            <person name="Schwarz E.M."/>
            <person name="Thomas C.G."/>
            <person name="Felde R.L."/>
            <person name="Korf I.F."/>
            <person name="Cutter A.D."/>
            <person name="Schartner C.M."/>
            <person name="Ralston E.J."/>
            <person name="Meyer B.J."/>
            <person name="Haag E.S."/>
        </authorList>
    </citation>
    <scope>NUCLEOTIDE SEQUENCE [LARGE SCALE GENOMIC DNA]</scope>
    <source>
        <strain evidence="10">JU1422</strain>
    </source>
</reference>
<feature type="compositionally biased region" description="Low complexity" evidence="8">
    <location>
        <begin position="454"/>
        <end position="467"/>
    </location>
</feature>
<dbReference type="InterPro" id="IPR007740">
    <property type="entry name" value="Ribosomal_mL49"/>
</dbReference>
<dbReference type="GO" id="GO:0030496">
    <property type="term" value="C:midbody"/>
    <property type="evidence" value="ECO:0007669"/>
    <property type="project" value="TreeGrafter"/>
</dbReference>
<keyword evidence="5" id="KW-0687">Ribonucleoprotein</keyword>
<dbReference type="GO" id="GO:1990904">
    <property type="term" value="C:ribonucleoprotein complex"/>
    <property type="evidence" value="ECO:0007669"/>
    <property type="project" value="UniProtKB-KW"/>
</dbReference>
<feature type="compositionally biased region" description="Basic and acidic residues" evidence="8">
    <location>
        <begin position="432"/>
        <end position="444"/>
    </location>
</feature>
<keyword evidence="3" id="KW-0689">Ribosomal protein</keyword>
<evidence type="ECO:0000256" key="2">
    <source>
        <dbReference type="ARBA" id="ARBA00005677"/>
    </source>
</evidence>
<dbReference type="GO" id="GO:0044878">
    <property type="term" value="P:mitotic cytokinesis checkpoint signaling"/>
    <property type="evidence" value="ECO:0007669"/>
    <property type="project" value="TreeGrafter"/>
</dbReference>
<dbReference type="Pfam" id="PF05046">
    <property type="entry name" value="Img2"/>
    <property type="match status" value="1"/>
</dbReference>
<accession>A0A2G5S8W3</accession>
<dbReference type="PANTHER" id="PTHR46603">
    <property type="entry name" value="ABSCISSION/NOCUT CHECKPOINT REGULATOR"/>
    <property type="match status" value="1"/>
</dbReference>
<feature type="compositionally biased region" description="Low complexity" evidence="8">
    <location>
        <begin position="207"/>
        <end position="217"/>
    </location>
</feature>
<comment type="similarity">
    <text evidence="2">Belongs to the mitochondrion-specific ribosomal protein mL49 family.</text>
</comment>
<evidence type="ECO:0000256" key="4">
    <source>
        <dbReference type="ARBA" id="ARBA00023128"/>
    </source>
</evidence>
<dbReference type="PANTHER" id="PTHR46603:SF1">
    <property type="entry name" value="ABSCISSION_NOCUT CHECKPOINT REGULATOR"/>
    <property type="match status" value="1"/>
</dbReference>
<dbReference type="Gene3D" id="3.30.780.10">
    <property type="entry name" value="SUI1-like domain"/>
    <property type="match status" value="1"/>
</dbReference>
<dbReference type="STRING" id="1611254.A0A2G5S8W3"/>
<evidence type="ECO:0000313" key="10">
    <source>
        <dbReference type="Proteomes" id="UP000230233"/>
    </source>
</evidence>